<sequence>MLNIRKGSAKLCNFAGKCMSLKTFSAFSQNLNAKSNPSCSWQAKKKLNKKNYLLANCAPNHAHFHCHYSERTLTLS</sequence>
<keyword evidence="2" id="KW-1185">Reference proteome</keyword>
<organism evidence="1 2">
    <name type="scientific">Brachionus plicatilis</name>
    <name type="common">Marine rotifer</name>
    <name type="synonym">Brachionus muelleri</name>
    <dbReference type="NCBI Taxonomy" id="10195"/>
    <lineage>
        <taxon>Eukaryota</taxon>
        <taxon>Metazoa</taxon>
        <taxon>Spiralia</taxon>
        <taxon>Gnathifera</taxon>
        <taxon>Rotifera</taxon>
        <taxon>Eurotatoria</taxon>
        <taxon>Monogononta</taxon>
        <taxon>Pseudotrocha</taxon>
        <taxon>Ploima</taxon>
        <taxon>Brachionidae</taxon>
        <taxon>Brachionus</taxon>
    </lineage>
</organism>
<reference evidence="1 2" key="1">
    <citation type="journal article" date="2018" name="Sci. Rep.">
        <title>Genomic signatures of local adaptation to the degree of environmental predictability in rotifers.</title>
        <authorList>
            <person name="Franch-Gras L."/>
            <person name="Hahn C."/>
            <person name="Garcia-Roger E.M."/>
            <person name="Carmona M.J."/>
            <person name="Serra M."/>
            <person name="Gomez A."/>
        </authorList>
    </citation>
    <scope>NUCLEOTIDE SEQUENCE [LARGE SCALE GENOMIC DNA]</scope>
    <source>
        <strain evidence="1">HYR1</strain>
    </source>
</reference>
<name>A0A3M7SQ19_BRAPC</name>
<dbReference type="EMBL" id="REGN01000956">
    <property type="protein sequence ID" value="RNA37951.1"/>
    <property type="molecule type" value="Genomic_DNA"/>
</dbReference>
<comment type="caution">
    <text evidence="1">The sequence shown here is derived from an EMBL/GenBank/DDBJ whole genome shotgun (WGS) entry which is preliminary data.</text>
</comment>
<dbReference type="Proteomes" id="UP000276133">
    <property type="component" value="Unassembled WGS sequence"/>
</dbReference>
<evidence type="ECO:0000313" key="2">
    <source>
        <dbReference type="Proteomes" id="UP000276133"/>
    </source>
</evidence>
<proteinExistence type="predicted"/>
<dbReference type="AlphaFoldDB" id="A0A3M7SQ19"/>
<evidence type="ECO:0000313" key="1">
    <source>
        <dbReference type="EMBL" id="RNA37951.1"/>
    </source>
</evidence>
<gene>
    <name evidence="1" type="ORF">BpHYR1_013273</name>
</gene>
<protein>
    <submittedName>
        <fullName evidence="1">Uncharacterized protein</fullName>
    </submittedName>
</protein>
<accession>A0A3M7SQ19</accession>